<proteinExistence type="predicted"/>
<protein>
    <submittedName>
        <fullName evidence="1">Uncharacterized protein</fullName>
    </submittedName>
</protein>
<dbReference type="AlphaFoldDB" id="A0A382TLR1"/>
<feature type="non-terminal residue" evidence="1">
    <location>
        <position position="116"/>
    </location>
</feature>
<sequence length="116" mass="13496">MRTNFLGWLIFLSYVYVPAAQVEEELVVEQLRVLEGDHQQTLWHYLLAQCDQLDLQRAGRLNTALETSETLKQHLQYLQQSYQQLLGDFPLKTPLNSMVTGQLIGEGFRIEKVLFE</sequence>
<reference evidence="1" key="1">
    <citation type="submission" date="2018-05" db="EMBL/GenBank/DDBJ databases">
        <authorList>
            <person name="Lanie J.A."/>
            <person name="Ng W.-L."/>
            <person name="Kazmierczak K.M."/>
            <person name="Andrzejewski T.M."/>
            <person name="Davidsen T.M."/>
            <person name="Wayne K.J."/>
            <person name="Tettelin H."/>
            <person name="Glass J.I."/>
            <person name="Rusch D."/>
            <person name="Podicherti R."/>
            <person name="Tsui H.-C.T."/>
            <person name="Winkler M.E."/>
        </authorList>
    </citation>
    <scope>NUCLEOTIDE SEQUENCE</scope>
</reference>
<gene>
    <name evidence="1" type="ORF">METZ01_LOCUS375255</name>
</gene>
<evidence type="ECO:0000313" key="1">
    <source>
        <dbReference type="EMBL" id="SVD22401.1"/>
    </source>
</evidence>
<accession>A0A382TLR1</accession>
<name>A0A382TLR1_9ZZZZ</name>
<dbReference type="EMBL" id="UINC01137202">
    <property type="protein sequence ID" value="SVD22401.1"/>
    <property type="molecule type" value="Genomic_DNA"/>
</dbReference>
<organism evidence="1">
    <name type="scientific">marine metagenome</name>
    <dbReference type="NCBI Taxonomy" id="408172"/>
    <lineage>
        <taxon>unclassified sequences</taxon>
        <taxon>metagenomes</taxon>
        <taxon>ecological metagenomes</taxon>
    </lineage>
</organism>